<sequence>MIRRGILKSKFMVDLHNLMMKRGKFAGKAIGNLMFHHNYSSTFGCRSQDQHLSFITPTPREYEFSCSNTPNYNPFHVSTNKHRKNRDRYNRDITTVNAVQKILEMLNNEVTVTEAASPLLPGFGLSTPRVRQLRITDSPFPLKNGEEDSHVDKEAEEFIERFYQQLRLQKWSRSPI</sequence>
<name>A0A7J7NJ74_9MAGN</name>
<dbReference type="PANTHER" id="PTHR33265:SF28">
    <property type="entry name" value="DUF761 DOMAIN-CONTAINING PROTEIN"/>
    <property type="match status" value="1"/>
</dbReference>
<keyword evidence="2" id="KW-1185">Reference proteome</keyword>
<evidence type="ECO:0000313" key="2">
    <source>
        <dbReference type="Proteomes" id="UP000541444"/>
    </source>
</evidence>
<dbReference type="EMBL" id="JACGCM010000760">
    <property type="protein sequence ID" value="KAF6167301.1"/>
    <property type="molecule type" value="Genomic_DNA"/>
</dbReference>
<evidence type="ECO:0008006" key="3">
    <source>
        <dbReference type="Google" id="ProtNLM"/>
    </source>
</evidence>
<protein>
    <recommendedName>
        <fullName evidence="3">Avr9/Cf-9 rapidly elicited protein 146</fullName>
    </recommendedName>
</protein>
<dbReference type="PANTHER" id="PTHR33265">
    <property type="entry name" value="AVR9/CF-9 RAPIDLY ELICITED PROTEIN-RELATED"/>
    <property type="match status" value="1"/>
</dbReference>
<dbReference type="InterPro" id="IPR008480">
    <property type="entry name" value="DUF761_pln"/>
</dbReference>
<proteinExistence type="predicted"/>
<gene>
    <name evidence="1" type="ORF">GIB67_043162</name>
</gene>
<reference evidence="1 2" key="1">
    <citation type="journal article" date="2020" name="IScience">
        <title>Genome Sequencing of the Endangered Kingdonia uniflora (Circaeasteraceae, Ranunculales) Reveals Potential Mechanisms of Evolutionary Specialization.</title>
        <authorList>
            <person name="Sun Y."/>
            <person name="Deng T."/>
            <person name="Zhang A."/>
            <person name="Moore M.J."/>
            <person name="Landis J.B."/>
            <person name="Lin N."/>
            <person name="Zhang H."/>
            <person name="Zhang X."/>
            <person name="Huang J."/>
            <person name="Zhang X."/>
            <person name="Sun H."/>
            <person name="Wang H."/>
        </authorList>
    </citation>
    <scope>NUCLEOTIDE SEQUENCE [LARGE SCALE GENOMIC DNA]</scope>
    <source>
        <strain evidence="1">TB1705</strain>
        <tissue evidence="1">Leaf</tissue>
    </source>
</reference>
<dbReference type="AlphaFoldDB" id="A0A7J7NJ74"/>
<dbReference type="OrthoDB" id="696337at2759"/>
<evidence type="ECO:0000313" key="1">
    <source>
        <dbReference type="EMBL" id="KAF6167301.1"/>
    </source>
</evidence>
<dbReference type="Pfam" id="PF05553">
    <property type="entry name" value="DUF761"/>
    <property type="match status" value="1"/>
</dbReference>
<comment type="caution">
    <text evidence="1">The sequence shown here is derived from an EMBL/GenBank/DDBJ whole genome shotgun (WGS) entry which is preliminary data.</text>
</comment>
<accession>A0A7J7NJ74</accession>
<organism evidence="1 2">
    <name type="scientific">Kingdonia uniflora</name>
    <dbReference type="NCBI Taxonomy" id="39325"/>
    <lineage>
        <taxon>Eukaryota</taxon>
        <taxon>Viridiplantae</taxon>
        <taxon>Streptophyta</taxon>
        <taxon>Embryophyta</taxon>
        <taxon>Tracheophyta</taxon>
        <taxon>Spermatophyta</taxon>
        <taxon>Magnoliopsida</taxon>
        <taxon>Ranunculales</taxon>
        <taxon>Circaeasteraceae</taxon>
        <taxon>Kingdonia</taxon>
    </lineage>
</organism>
<dbReference type="Proteomes" id="UP000541444">
    <property type="component" value="Unassembled WGS sequence"/>
</dbReference>